<protein>
    <submittedName>
        <fullName evidence="1">Integrase core domain containing protein</fullName>
    </submittedName>
</protein>
<accession>M1DBR8</accession>
<dbReference type="HOGENOM" id="CLU_1771333_0_0_1"/>
<keyword evidence="2" id="KW-1185">Reference proteome</keyword>
<dbReference type="OMA" id="DARWVEC"/>
<dbReference type="InParanoid" id="M1DBR8"/>
<evidence type="ECO:0000313" key="2">
    <source>
        <dbReference type="Proteomes" id="UP000011115"/>
    </source>
</evidence>
<reference evidence="1" key="2">
    <citation type="submission" date="2015-06" db="UniProtKB">
        <authorList>
            <consortium name="EnsemblPlants"/>
        </authorList>
    </citation>
    <scope>IDENTIFICATION</scope>
    <source>
        <strain evidence="1">DM1-3 516 R44</strain>
    </source>
</reference>
<sequence length="147" mass="16519">MSVPIEKGMAVETLVAVLMNFGDDFPSNYIETVNAFHGMGVHSYAPKKLYMNLKNRPSPPAKPSIQEPPMLELKQLPKHLGYPFLGANNTLPTILAAYLNEEHVQDVIKVLIRYKRAIGWTGADIIRIPQGICTYKIQLEEDCKPKQ</sequence>
<dbReference type="eggNOG" id="KOG0017">
    <property type="taxonomic scope" value="Eukaryota"/>
</dbReference>
<dbReference type="AlphaFoldDB" id="M1DBR8"/>
<name>M1DBR8_SOLTU</name>
<dbReference type="EnsemblPlants" id="PGSC0003DMT400086443">
    <property type="protein sequence ID" value="PGSC0003DMT400086443"/>
    <property type="gene ID" value="PGSC0003DMG400036014"/>
</dbReference>
<proteinExistence type="predicted"/>
<dbReference type="Proteomes" id="UP000011115">
    <property type="component" value="Unassembled WGS sequence"/>
</dbReference>
<reference evidence="2" key="1">
    <citation type="journal article" date="2011" name="Nature">
        <title>Genome sequence and analysis of the tuber crop potato.</title>
        <authorList>
            <consortium name="The Potato Genome Sequencing Consortium"/>
        </authorList>
    </citation>
    <scope>NUCLEOTIDE SEQUENCE [LARGE SCALE GENOMIC DNA]</scope>
    <source>
        <strain evidence="2">cv. DM1-3 516 R44</strain>
    </source>
</reference>
<dbReference type="PaxDb" id="4113-PGSC0003DMT400086443"/>
<dbReference type="Gramene" id="PGSC0003DMT400086443">
    <property type="protein sequence ID" value="PGSC0003DMT400086443"/>
    <property type="gene ID" value="PGSC0003DMG400036014"/>
</dbReference>
<evidence type="ECO:0000313" key="1">
    <source>
        <dbReference type="EnsemblPlants" id="PGSC0003DMT400086443"/>
    </source>
</evidence>
<organism evidence="1 2">
    <name type="scientific">Solanum tuberosum</name>
    <name type="common">Potato</name>
    <dbReference type="NCBI Taxonomy" id="4113"/>
    <lineage>
        <taxon>Eukaryota</taxon>
        <taxon>Viridiplantae</taxon>
        <taxon>Streptophyta</taxon>
        <taxon>Embryophyta</taxon>
        <taxon>Tracheophyta</taxon>
        <taxon>Spermatophyta</taxon>
        <taxon>Magnoliopsida</taxon>
        <taxon>eudicotyledons</taxon>
        <taxon>Gunneridae</taxon>
        <taxon>Pentapetalae</taxon>
        <taxon>asterids</taxon>
        <taxon>lamiids</taxon>
        <taxon>Solanales</taxon>
        <taxon>Solanaceae</taxon>
        <taxon>Solanoideae</taxon>
        <taxon>Solaneae</taxon>
        <taxon>Solanum</taxon>
    </lineage>
</organism>